<keyword evidence="2" id="KW-1185">Reference proteome</keyword>
<reference evidence="1 2" key="1">
    <citation type="submission" date="2013-11" db="EMBL/GenBank/DDBJ databases">
        <title>Complete genome sequence of Rhizobium gallicum bv. gallicum R602.</title>
        <authorList>
            <person name="Bustos P."/>
            <person name="Santamaria R.I."/>
            <person name="Lozano L."/>
            <person name="Acosta J.L."/>
            <person name="Ormeno-Orrillo E."/>
            <person name="Rogel M.A."/>
            <person name="Romero D."/>
            <person name="Cevallos M.A."/>
            <person name="Martinez-Romero E."/>
            <person name="Gonzalez V."/>
        </authorList>
    </citation>
    <scope>NUCLEOTIDE SEQUENCE [LARGE SCALE GENOMIC DNA]</scope>
    <source>
        <strain evidence="1 2">R602</strain>
        <plasmid evidence="1 2">pRgalR602c</plasmid>
    </source>
</reference>
<dbReference type="EMBL" id="CP006880">
    <property type="protein sequence ID" value="AJD44667.1"/>
    <property type="molecule type" value="Genomic_DNA"/>
</dbReference>
<accession>A0A0B4XDS8</accession>
<keyword evidence="1" id="KW-0614">Plasmid</keyword>
<dbReference type="KEGG" id="rga:RGR602_PC00629"/>
<dbReference type="Proteomes" id="UP000031368">
    <property type="component" value="Plasmid pRgalR602c"/>
</dbReference>
<sequence>MEEESQMKKIAAGIGISALAAAGVEAQERRRVAPAAVYDIAPGLAHFTDDVLFGEVV</sequence>
<dbReference type="HOGENOM" id="CLU_2993580_0_0_5"/>
<name>A0A0B4XDS8_9HYPH</name>
<gene>
    <name evidence="1" type="ORF">RGR602_PC00629</name>
</gene>
<proteinExistence type="predicted"/>
<dbReference type="AlphaFoldDB" id="A0A0B4XDS8"/>
<evidence type="ECO:0000313" key="2">
    <source>
        <dbReference type="Proteomes" id="UP000031368"/>
    </source>
</evidence>
<protein>
    <submittedName>
        <fullName evidence="1">Uncharacterized protein</fullName>
    </submittedName>
</protein>
<geneLocation type="plasmid" evidence="1 2">
    <name>pRgalR602c</name>
</geneLocation>
<evidence type="ECO:0000313" key="1">
    <source>
        <dbReference type="EMBL" id="AJD44667.1"/>
    </source>
</evidence>
<organism evidence="1 2">
    <name type="scientific">Rhizobium gallicum bv. gallicum R602sp</name>
    <dbReference type="NCBI Taxonomy" id="1041138"/>
    <lineage>
        <taxon>Bacteria</taxon>
        <taxon>Pseudomonadati</taxon>
        <taxon>Pseudomonadota</taxon>
        <taxon>Alphaproteobacteria</taxon>
        <taxon>Hyphomicrobiales</taxon>
        <taxon>Rhizobiaceae</taxon>
        <taxon>Rhizobium/Agrobacterium group</taxon>
        <taxon>Rhizobium</taxon>
    </lineage>
</organism>